<dbReference type="Gene3D" id="3.30.470.20">
    <property type="entry name" value="ATP-grasp fold, B domain"/>
    <property type="match status" value="1"/>
</dbReference>
<name>A0A840QM61_9BACI</name>
<sequence length="328" mass="39162">MNTFAKINLYFFSEKDVDLKNNIVFGTFYDPKKKKWRKDSFPFPDVYYNRRGGELKRNKRVQNVRKTFDQLNISKINAQHFYDKWFSYVKLKQYPELKPHLPHTTLFQSKQDLKDMFKTTSRVYLKSLKQNNGVGVMSVSKTKKGYTYKYYRKTKLHKQTVKNLNRLMKVIRSFFQNKPFIVQKAIDLLTYQKRPLDLRCDVQRNGKGSLEFVAHSVRVGSKNAHITNTKSNPNIYRFEDFFKNHMGYSNEQFNQLKQRLETFLFLVYQRVEDCYGPFGEMGMGIDIGIDQQKQLWLIECNVKPGKNSMWVYDEKTINRAFYNPLSYT</sequence>
<dbReference type="RefSeq" id="WP_184662893.1">
    <property type="nucleotide sequence ID" value="NZ_JACHHB010000002.1"/>
</dbReference>
<dbReference type="Pfam" id="PF14398">
    <property type="entry name" value="ATPgrasp_YheCD"/>
    <property type="match status" value="1"/>
</dbReference>
<organism evidence="1 2">
    <name type="scientific">Texcoconibacillus texcoconensis</name>
    <dbReference type="NCBI Taxonomy" id="1095777"/>
    <lineage>
        <taxon>Bacteria</taxon>
        <taxon>Bacillati</taxon>
        <taxon>Bacillota</taxon>
        <taxon>Bacilli</taxon>
        <taxon>Bacillales</taxon>
        <taxon>Bacillaceae</taxon>
        <taxon>Texcoconibacillus</taxon>
    </lineage>
</organism>
<protein>
    <recommendedName>
        <fullName evidence="3">YheC/YheD family protein</fullName>
    </recommendedName>
</protein>
<evidence type="ECO:0008006" key="3">
    <source>
        <dbReference type="Google" id="ProtNLM"/>
    </source>
</evidence>
<evidence type="ECO:0000313" key="1">
    <source>
        <dbReference type="EMBL" id="MBB5172420.1"/>
    </source>
</evidence>
<dbReference type="SUPFAM" id="SSF56059">
    <property type="entry name" value="Glutathione synthetase ATP-binding domain-like"/>
    <property type="match status" value="1"/>
</dbReference>
<accession>A0A840QM61</accession>
<dbReference type="InterPro" id="IPR026838">
    <property type="entry name" value="YheC/D"/>
</dbReference>
<dbReference type="EMBL" id="JACHHB010000002">
    <property type="protein sequence ID" value="MBB5172420.1"/>
    <property type="molecule type" value="Genomic_DNA"/>
</dbReference>
<gene>
    <name evidence="1" type="ORF">HNQ41_000564</name>
</gene>
<proteinExistence type="predicted"/>
<dbReference type="AlphaFoldDB" id="A0A840QM61"/>
<evidence type="ECO:0000313" key="2">
    <source>
        <dbReference type="Proteomes" id="UP000551878"/>
    </source>
</evidence>
<reference evidence="1 2" key="1">
    <citation type="submission" date="2020-08" db="EMBL/GenBank/DDBJ databases">
        <title>Genomic Encyclopedia of Type Strains, Phase IV (KMG-IV): sequencing the most valuable type-strain genomes for metagenomic binning, comparative biology and taxonomic classification.</title>
        <authorList>
            <person name="Goeker M."/>
        </authorList>
    </citation>
    <scope>NUCLEOTIDE SEQUENCE [LARGE SCALE GENOMIC DNA]</scope>
    <source>
        <strain evidence="1 2">DSM 24696</strain>
    </source>
</reference>
<keyword evidence="2" id="KW-1185">Reference proteome</keyword>
<dbReference type="Proteomes" id="UP000551878">
    <property type="component" value="Unassembled WGS sequence"/>
</dbReference>
<comment type="caution">
    <text evidence="1">The sequence shown here is derived from an EMBL/GenBank/DDBJ whole genome shotgun (WGS) entry which is preliminary data.</text>
</comment>